<organism evidence="1 2">
    <name type="scientific">Candidatus Magasanikbacteria bacterium RIFOXYD2_FULL_41_14</name>
    <dbReference type="NCBI Taxonomy" id="1798709"/>
    <lineage>
        <taxon>Bacteria</taxon>
        <taxon>Candidatus Magasanikiibacteriota</taxon>
    </lineage>
</organism>
<reference evidence="1 2" key="1">
    <citation type="journal article" date="2016" name="Nat. Commun.">
        <title>Thousands of microbial genomes shed light on interconnected biogeochemical processes in an aquifer system.</title>
        <authorList>
            <person name="Anantharaman K."/>
            <person name="Brown C.T."/>
            <person name="Hug L.A."/>
            <person name="Sharon I."/>
            <person name="Castelle C.J."/>
            <person name="Probst A.J."/>
            <person name="Thomas B.C."/>
            <person name="Singh A."/>
            <person name="Wilkins M.J."/>
            <person name="Karaoz U."/>
            <person name="Brodie E.L."/>
            <person name="Williams K.H."/>
            <person name="Hubbard S.S."/>
            <person name="Banfield J.F."/>
        </authorList>
    </citation>
    <scope>NUCLEOTIDE SEQUENCE [LARGE SCALE GENOMIC DNA]</scope>
</reference>
<dbReference type="AlphaFoldDB" id="A0A1F6PEP5"/>
<evidence type="ECO:0000313" key="2">
    <source>
        <dbReference type="Proteomes" id="UP000178254"/>
    </source>
</evidence>
<sequence>MAIARIELSSNTGMRVVLEVSKTGDVKIVEGDMDHDIVRAVGDLLRPLALYAQRKQVTYPGDDYREFFGSVVVRTNPHR</sequence>
<name>A0A1F6PEP5_9BACT</name>
<evidence type="ECO:0000313" key="1">
    <source>
        <dbReference type="EMBL" id="OGH94642.1"/>
    </source>
</evidence>
<comment type="caution">
    <text evidence="1">The sequence shown here is derived from an EMBL/GenBank/DDBJ whole genome shotgun (WGS) entry which is preliminary data.</text>
</comment>
<accession>A0A1F6PEP5</accession>
<dbReference type="Proteomes" id="UP000178254">
    <property type="component" value="Unassembled WGS sequence"/>
</dbReference>
<protein>
    <submittedName>
        <fullName evidence="1">Uncharacterized protein</fullName>
    </submittedName>
</protein>
<dbReference type="EMBL" id="MFRE01000006">
    <property type="protein sequence ID" value="OGH94642.1"/>
    <property type="molecule type" value="Genomic_DNA"/>
</dbReference>
<proteinExistence type="predicted"/>
<gene>
    <name evidence="1" type="ORF">A2538_04395</name>
</gene>